<comment type="catalytic activity">
    <reaction evidence="8">
        <text>L-seryl-[protein] + ATP = O-phospho-L-seryl-[protein] + ADP + H(+)</text>
        <dbReference type="Rhea" id="RHEA:17989"/>
        <dbReference type="Rhea" id="RHEA-COMP:9863"/>
        <dbReference type="Rhea" id="RHEA-COMP:11604"/>
        <dbReference type="ChEBI" id="CHEBI:15378"/>
        <dbReference type="ChEBI" id="CHEBI:29999"/>
        <dbReference type="ChEBI" id="CHEBI:30616"/>
        <dbReference type="ChEBI" id="CHEBI:83421"/>
        <dbReference type="ChEBI" id="CHEBI:456216"/>
        <dbReference type="EC" id="2.7.11.1"/>
    </reaction>
</comment>
<dbReference type="GO" id="GO:0050684">
    <property type="term" value="P:regulation of mRNA processing"/>
    <property type="evidence" value="ECO:0007669"/>
    <property type="project" value="TreeGrafter"/>
</dbReference>
<evidence type="ECO:0000256" key="3">
    <source>
        <dbReference type="ARBA" id="ARBA00022679"/>
    </source>
</evidence>
<dbReference type="GO" id="GO:0000245">
    <property type="term" value="P:spliceosomal complex assembly"/>
    <property type="evidence" value="ECO:0007669"/>
    <property type="project" value="TreeGrafter"/>
</dbReference>
<dbReference type="GO" id="GO:0005524">
    <property type="term" value="F:ATP binding"/>
    <property type="evidence" value="ECO:0007669"/>
    <property type="project" value="UniProtKB-KW"/>
</dbReference>
<dbReference type="OrthoDB" id="5979581at2759"/>
<evidence type="ECO:0000259" key="9">
    <source>
        <dbReference type="PROSITE" id="PS50011"/>
    </source>
</evidence>
<evidence type="ECO:0000256" key="2">
    <source>
        <dbReference type="ARBA" id="ARBA00022527"/>
    </source>
</evidence>
<accession>A0A9P8W1W9</accession>
<evidence type="ECO:0000313" key="11">
    <source>
        <dbReference type="Proteomes" id="UP000777438"/>
    </source>
</evidence>
<dbReference type="PANTHER" id="PTHR47634">
    <property type="entry name" value="PROTEIN KINASE DOMAIN-CONTAINING PROTEIN-RELATED"/>
    <property type="match status" value="1"/>
</dbReference>
<reference evidence="10 11" key="1">
    <citation type="journal article" date="2021" name="Nat. Commun.">
        <title>Genetic determinants of endophytism in the Arabidopsis root mycobiome.</title>
        <authorList>
            <person name="Mesny F."/>
            <person name="Miyauchi S."/>
            <person name="Thiergart T."/>
            <person name="Pickel B."/>
            <person name="Atanasova L."/>
            <person name="Karlsson M."/>
            <person name="Huettel B."/>
            <person name="Barry K.W."/>
            <person name="Haridas S."/>
            <person name="Chen C."/>
            <person name="Bauer D."/>
            <person name="Andreopoulos W."/>
            <person name="Pangilinan J."/>
            <person name="LaButti K."/>
            <person name="Riley R."/>
            <person name="Lipzen A."/>
            <person name="Clum A."/>
            <person name="Drula E."/>
            <person name="Henrissat B."/>
            <person name="Kohler A."/>
            <person name="Grigoriev I.V."/>
            <person name="Martin F.M."/>
            <person name="Hacquard S."/>
        </authorList>
    </citation>
    <scope>NUCLEOTIDE SEQUENCE [LARGE SCALE GENOMIC DNA]</scope>
    <source>
        <strain evidence="10 11">MPI-CAGE-CH-0241</strain>
    </source>
</reference>
<dbReference type="EMBL" id="JAGPYM010000017">
    <property type="protein sequence ID" value="KAH6885736.1"/>
    <property type="molecule type" value="Genomic_DNA"/>
</dbReference>
<dbReference type="PROSITE" id="PS50011">
    <property type="entry name" value="PROTEIN_KINASE_DOM"/>
    <property type="match status" value="1"/>
</dbReference>
<dbReference type="InterPro" id="IPR000719">
    <property type="entry name" value="Prot_kinase_dom"/>
</dbReference>
<keyword evidence="3" id="KW-0808">Transferase</keyword>
<evidence type="ECO:0000256" key="6">
    <source>
        <dbReference type="ARBA" id="ARBA00022840"/>
    </source>
</evidence>
<name>A0A9P8W1W9_9HYPO</name>
<dbReference type="PANTHER" id="PTHR47634:SF9">
    <property type="entry name" value="PROTEIN KINASE DOMAIN-CONTAINING PROTEIN-RELATED"/>
    <property type="match status" value="1"/>
</dbReference>
<feature type="domain" description="Protein kinase" evidence="9">
    <location>
        <begin position="1"/>
        <end position="315"/>
    </location>
</feature>
<dbReference type="InterPro" id="IPR011009">
    <property type="entry name" value="Kinase-like_dom_sf"/>
</dbReference>
<evidence type="ECO:0000256" key="4">
    <source>
        <dbReference type="ARBA" id="ARBA00022741"/>
    </source>
</evidence>
<dbReference type="AlphaFoldDB" id="A0A9P8W1W9"/>
<keyword evidence="2" id="KW-0723">Serine/threonine-protein kinase</keyword>
<comment type="catalytic activity">
    <reaction evidence="7">
        <text>L-threonyl-[protein] + ATP = O-phospho-L-threonyl-[protein] + ADP + H(+)</text>
        <dbReference type="Rhea" id="RHEA:46608"/>
        <dbReference type="Rhea" id="RHEA-COMP:11060"/>
        <dbReference type="Rhea" id="RHEA-COMP:11605"/>
        <dbReference type="ChEBI" id="CHEBI:15378"/>
        <dbReference type="ChEBI" id="CHEBI:30013"/>
        <dbReference type="ChEBI" id="CHEBI:30616"/>
        <dbReference type="ChEBI" id="CHEBI:61977"/>
        <dbReference type="ChEBI" id="CHEBI:456216"/>
        <dbReference type="EC" id="2.7.11.1"/>
    </reaction>
</comment>
<evidence type="ECO:0000256" key="1">
    <source>
        <dbReference type="ARBA" id="ARBA00012513"/>
    </source>
</evidence>
<organism evidence="10 11">
    <name type="scientific">Thelonectria olida</name>
    <dbReference type="NCBI Taxonomy" id="1576542"/>
    <lineage>
        <taxon>Eukaryota</taxon>
        <taxon>Fungi</taxon>
        <taxon>Dikarya</taxon>
        <taxon>Ascomycota</taxon>
        <taxon>Pezizomycotina</taxon>
        <taxon>Sordariomycetes</taxon>
        <taxon>Hypocreomycetidae</taxon>
        <taxon>Hypocreales</taxon>
        <taxon>Nectriaceae</taxon>
        <taxon>Thelonectria</taxon>
    </lineage>
</organism>
<sequence length="315" mass="35866">MASLVRWAKTAFRLAPLTPLRVPSGGFDVIAPSEVLEEERFPEFKAGVYCPVTIGGVVVSKYQVVGQLGFGVLSTVWLARDLEYHFCLVQRPIWGSFRDRLYRDATHRFTEELLKTGLSQIFLALDYLHTECKLVHAADNVLQEITKESILEALFAYGNSISVSRRFRRPRTFGRAVLYDFGSAAHGDVKNDDDVQPNVYRSPEVMLHAEWSYPIDIWNVGIWDLIEGKHMFYGNDPTGIRYSTRAHLAEVVGLLGLPPTDLLKKGKRSDEFFTEQGERKIDTISVPQDVSLDSSEQFREGESKKRFLRLMRSML</sequence>
<dbReference type="GO" id="GO:0005634">
    <property type="term" value="C:nucleus"/>
    <property type="evidence" value="ECO:0007669"/>
    <property type="project" value="TreeGrafter"/>
</dbReference>
<dbReference type="Gene3D" id="1.10.510.10">
    <property type="entry name" value="Transferase(Phosphotransferase) domain 1"/>
    <property type="match status" value="1"/>
</dbReference>
<comment type="caution">
    <text evidence="10">The sequence shown here is derived from an EMBL/GenBank/DDBJ whole genome shotgun (WGS) entry which is preliminary data.</text>
</comment>
<dbReference type="GO" id="GO:0004674">
    <property type="term" value="F:protein serine/threonine kinase activity"/>
    <property type="evidence" value="ECO:0007669"/>
    <property type="project" value="UniProtKB-KW"/>
</dbReference>
<evidence type="ECO:0000313" key="10">
    <source>
        <dbReference type="EMBL" id="KAH6885736.1"/>
    </source>
</evidence>
<evidence type="ECO:0000256" key="7">
    <source>
        <dbReference type="ARBA" id="ARBA00047899"/>
    </source>
</evidence>
<gene>
    <name evidence="10" type="ORF">B0T10DRAFT_530699</name>
</gene>
<keyword evidence="4" id="KW-0547">Nucleotide-binding</keyword>
<dbReference type="Gene3D" id="3.30.200.20">
    <property type="entry name" value="Phosphorylase Kinase, domain 1"/>
    <property type="match status" value="1"/>
</dbReference>
<dbReference type="InterPro" id="IPR051334">
    <property type="entry name" value="SRPK"/>
</dbReference>
<dbReference type="EC" id="2.7.11.1" evidence="1"/>
<evidence type="ECO:0000256" key="5">
    <source>
        <dbReference type="ARBA" id="ARBA00022777"/>
    </source>
</evidence>
<keyword evidence="11" id="KW-1185">Reference proteome</keyword>
<dbReference type="SMART" id="SM00220">
    <property type="entry name" value="S_TKc"/>
    <property type="match status" value="1"/>
</dbReference>
<evidence type="ECO:0000256" key="8">
    <source>
        <dbReference type="ARBA" id="ARBA00048679"/>
    </source>
</evidence>
<dbReference type="Proteomes" id="UP000777438">
    <property type="component" value="Unassembled WGS sequence"/>
</dbReference>
<proteinExistence type="predicted"/>
<keyword evidence="5 10" id="KW-0418">Kinase</keyword>
<dbReference type="SUPFAM" id="SSF56112">
    <property type="entry name" value="Protein kinase-like (PK-like)"/>
    <property type="match status" value="1"/>
</dbReference>
<dbReference type="Pfam" id="PF00069">
    <property type="entry name" value="Pkinase"/>
    <property type="match status" value="1"/>
</dbReference>
<dbReference type="GO" id="GO:0005737">
    <property type="term" value="C:cytoplasm"/>
    <property type="evidence" value="ECO:0007669"/>
    <property type="project" value="TreeGrafter"/>
</dbReference>
<keyword evidence="6" id="KW-0067">ATP-binding</keyword>
<protein>
    <recommendedName>
        <fullName evidence="1">non-specific serine/threonine protein kinase</fullName>
        <ecNumber evidence="1">2.7.11.1</ecNumber>
    </recommendedName>
</protein>